<feature type="domain" description="Beta-mannosidase-like galactose-binding" evidence="9">
    <location>
        <begin position="75"/>
        <end position="156"/>
    </location>
</feature>
<dbReference type="Pfam" id="PF18565">
    <property type="entry name" value="Glyco_hydro2_C5"/>
    <property type="match status" value="1"/>
</dbReference>
<evidence type="ECO:0000313" key="11">
    <source>
        <dbReference type="Proteomes" id="UP001595793"/>
    </source>
</evidence>
<comment type="caution">
    <text evidence="10">The sequence shown here is derived from an EMBL/GenBank/DDBJ whole genome shotgun (WGS) entry which is preliminary data.</text>
</comment>
<dbReference type="InterPro" id="IPR054593">
    <property type="entry name" value="Beta-mannosidase-like_N2"/>
</dbReference>
<keyword evidence="4" id="KW-0732">Signal</keyword>
<dbReference type="InterPro" id="IPR023232">
    <property type="entry name" value="Glyco_hydro_2_AS"/>
</dbReference>
<dbReference type="Gene3D" id="3.20.20.80">
    <property type="entry name" value="Glycosidases"/>
    <property type="match status" value="1"/>
</dbReference>
<evidence type="ECO:0000259" key="8">
    <source>
        <dbReference type="Pfam" id="PF18565"/>
    </source>
</evidence>
<dbReference type="Pfam" id="PF22666">
    <property type="entry name" value="Glyco_hydro_2_N2"/>
    <property type="match status" value="1"/>
</dbReference>
<dbReference type="RefSeq" id="WP_290236116.1">
    <property type="nucleotide sequence ID" value="NZ_JAUFPZ010000002.1"/>
</dbReference>
<evidence type="ECO:0000256" key="1">
    <source>
        <dbReference type="ARBA" id="ARBA00007401"/>
    </source>
</evidence>
<proteinExistence type="inferred from homology"/>
<dbReference type="InterPro" id="IPR040605">
    <property type="entry name" value="Glyco_hydro2_dom5"/>
</dbReference>
<feature type="chain" id="PRO_5047539185" evidence="4">
    <location>
        <begin position="22"/>
        <end position="813"/>
    </location>
</feature>
<dbReference type="InterPro" id="IPR008979">
    <property type="entry name" value="Galactose-bd-like_sf"/>
</dbReference>
<accession>A0ABV8H8B9</accession>
<dbReference type="PANTHER" id="PTHR42732:SF1">
    <property type="entry name" value="BETA-MANNOSIDASE"/>
    <property type="match status" value="1"/>
</dbReference>
<dbReference type="GO" id="GO:0016787">
    <property type="term" value="F:hydrolase activity"/>
    <property type="evidence" value="ECO:0007669"/>
    <property type="project" value="UniProtKB-KW"/>
</dbReference>
<dbReference type="SUPFAM" id="SSF49785">
    <property type="entry name" value="Galactose-binding domain-like"/>
    <property type="match status" value="1"/>
</dbReference>
<keyword evidence="11" id="KW-1185">Reference proteome</keyword>
<dbReference type="Proteomes" id="UP001595793">
    <property type="component" value="Unassembled WGS sequence"/>
</dbReference>
<dbReference type="InterPro" id="IPR006102">
    <property type="entry name" value="Ig-like_GH2"/>
</dbReference>
<reference evidence="11" key="1">
    <citation type="journal article" date="2019" name="Int. J. Syst. Evol. Microbiol.">
        <title>The Global Catalogue of Microorganisms (GCM) 10K type strain sequencing project: providing services to taxonomists for standard genome sequencing and annotation.</title>
        <authorList>
            <consortium name="The Broad Institute Genomics Platform"/>
            <consortium name="The Broad Institute Genome Sequencing Center for Infectious Disease"/>
            <person name="Wu L."/>
            <person name="Ma J."/>
        </authorList>
    </citation>
    <scope>NUCLEOTIDE SEQUENCE [LARGE SCALE GENOMIC DNA]</scope>
    <source>
        <strain evidence="11">CECT 9128</strain>
    </source>
</reference>
<feature type="signal peptide" evidence="4">
    <location>
        <begin position="1"/>
        <end position="21"/>
    </location>
</feature>
<gene>
    <name evidence="10" type="ORF">ACFOS1_03830</name>
</gene>
<dbReference type="InterPro" id="IPR017853">
    <property type="entry name" value="GH"/>
</dbReference>
<evidence type="ECO:0000259" key="5">
    <source>
        <dbReference type="Pfam" id="PF00703"/>
    </source>
</evidence>
<organism evidence="10 11">
    <name type="scientific">Zunongwangia endophytica</name>
    <dbReference type="NCBI Taxonomy" id="1808945"/>
    <lineage>
        <taxon>Bacteria</taxon>
        <taxon>Pseudomonadati</taxon>
        <taxon>Bacteroidota</taxon>
        <taxon>Flavobacteriia</taxon>
        <taxon>Flavobacteriales</taxon>
        <taxon>Flavobacteriaceae</taxon>
        <taxon>Zunongwangia</taxon>
    </lineage>
</organism>
<sequence>MKSKIIFVLFFAMFFNGILFAQERTTVILQNDWKFKKGDPSGAEEINENTSDWKSISIPHDWAVEEDFIKDGDGNTGKLPWKGQAWYRHDLDLSAIKKGDKVFLIFDGIMAFPKVYINGKLAGQWDYGYNSFYIEISDHLDFTENAKNVLAVHVDTRQHDSRWYPGAGIYRKVRMVAMAPIHTKIWETQVTTPIIKPNYANVRISSLVKNETSEAKKITVTQRILNPEGNEVAKKSISHKLRAGEENYFEINTQLTNPMQWDIEHPHLYKTITEVSADEKIVDLSESTFGIRSIKFTPDDGFHLNGRRVQLKGVNLHHGHGPLGAAFYPRAMERQLEIMKSMGVNAIRSSHNTAAPEVLELCDKMGILMFNEVFDKYDRKADIVDTTNFESFAERNIRNFVMRDRNHPSVFIWSVGNEMHDVQANANNGFRRLLTMLNYVRKYDHTRPVTMVNDVQDNAALRHFDLYDVHSWNYGRRYQLARQMEPNKSVIISESASTVSTRGFYEFPLPEKKTDFTKSLQVSSYDFHAPSWAEIGDDDFMWQQDEPYIAGEFVWTGFDYLGEPTPYTNRTVKGMGMSDKEAARSSYFGIVDIMGIPKDRYYLYKSYWKPGEKTIHILPHWNWKGEEGENIPVFVYTNGDCAELFINGKSQGKQCKSPSSKNSTERFRLMWKDVVYEPGEVKVVAYKQGEKLGEKTLKTTSEATKIKLSADRKIIKADGMDLSYVLVEAFDKDGNLDPLANEGLEIEVSGAGELAGAGNGDPQSFEPLQDHKVDLFYGKAMIILKSGMEAGTIKLKVSSENLKGETIKIETEN</sequence>
<comment type="similarity">
    <text evidence="1">Belongs to the glycosyl hydrolase 2 family.</text>
</comment>
<dbReference type="InterPro" id="IPR036156">
    <property type="entry name" value="Beta-gal/glucu_dom_sf"/>
</dbReference>
<dbReference type="Gene3D" id="2.60.120.260">
    <property type="entry name" value="Galactose-binding domain-like"/>
    <property type="match status" value="1"/>
</dbReference>
<dbReference type="InterPro" id="IPR013783">
    <property type="entry name" value="Ig-like_fold"/>
</dbReference>
<protein>
    <submittedName>
        <fullName evidence="10">Glycoside hydrolase family 2 TIM barrel-domain containing protein</fullName>
    </submittedName>
</protein>
<dbReference type="InterPro" id="IPR006103">
    <property type="entry name" value="Glyco_hydro_2_cat"/>
</dbReference>
<evidence type="ECO:0000259" key="6">
    <source>
        <dbReference type="Pfam" id="PF02836"/>
    </source>
</evidence>
<dbReference type="Gene3D" id="2.60.40.10">
    <property type="entry name" value="Immunoglobulins"/>
    <property type="match status" value="3"/>
</dbReference>
<evidence type="ECO:0000256" key="4">
    <source>
        <dbReference type="SAM" id="SignalP"/>
    </source>
</evidence>
<feature type="domain" description="Glycoside hydrolase family 2" evidence="8">
    <location>
        <begin position="706"/>
        <end position="808"/>
    </location>
</feature>
<keyword evidence="3" id="KW-0326">Glycosidase</keyword>
<evidence type="ECO:0000259" key="9">
    <source>
        <dbReference type="Pfam" id="PF22666"/>
    </source>
</evidence>
<dbReference type="Pfam" id="PF02836">
    <property type="entry name" value="Glyco_hydro_2_C"/>
    <property type="match status" value="1"/>
</dbReference>
<dbReference type="PRINTS" id="PR00132">
    <property type="entry name" value="GLHYDRLASE2"/>
</dbReference>
<evidence type="ECO:0000259" key="7">
    <source>
        <dbReference type="Pfam" id="PF16355"/>
    </source>
</evidence>
<evidence type="ECO:0000256" key="3">
    <source>
        <dbReference type="ARBA" id="ARBA00023295"/>
    </source>
</evidence>
<dbReference type="PROSITE" id="PS00608">
    <property type="entry name" value="GLYCOSYL_HYDROL_F2_2"/>
    <property type="match status" value="1"/>
</dbReference>
<dbReference type="EMBL" id="JBHSAS010000006">
    <property type="protein sequence ID" value="MFC4026521.1"/>
    <property type="molecule type" value="Genomic_DNA"/>
</dbReference>
<feature type="domain" description="Glycoside hydrolase family 2 catalytic" evidence="6">
    <location>
        <begin position="299"/>
        <end position="567"/>
    </location>
</feature>
<dbReference type="Pfam" id="PF16355">
    <property type="entry name" value="DUF4982"/>
    <property type="match status" value="1"/>
</dbReference>
<feature type="domain" description="DUF4982" evidence="7">
    <location>
        <begin position="628"/>
        <end position="691"/>
    </location>
</feature>
<name>A0ABV8H8B9_9FLAO</name>
<dbReference type="SUPFAM" id="SSF51445">
    <property type="entry name" value="(Trans)glycosidases"/>
    <property type="match status" value="1"/>
</dbReference>
<dbReference type="InterPro" id="IPR032311">
    <property type="entry name" value="DUF4982"/>
</dbReference>
<dbReference type="SUPFAM" id="SSF49303">
    <property type="entry name" value="beta-Galactosidase/glucuronidase domain"/>
    <property type="match status" value="1"/>
</dbReference>
<dbReference type="InterPro" id="IPR051913">
    <property type="entry name" value="GH2_Domain-Containing"/>
</dbReference>
<evidence type="ECO:0000256" key="2">
    <source>
        <dbReference type="ARBA" id="ARBA00022801"/>
    </source>
</evidence>
<keyword evidence="2 10" id="KW-0378">Hydrolase</keyword>
<dbReference type="InterPro" id="IPR006101">
    <property type="entry name" value="Glyco_hydro_2"/>
</dbReference>
<evidence type="ECO:0000313" key="10">
    <source>
        <dbReference type="EMBL" id="MFC4026521.1"/>
    </source>
</evidence>
<dbReference type="PANTHER" id="PTHR42732">
    <property type="entry name" value="BETA-GALACTOSIDASE"/>
    <property type="match status" value="1"/>
</dbReference>
<dbReference type="Pfam" id="PF00703">
    <property type="entry name" value="Glyco_hydro_2"/>
    <property type="match status" value="1"/>
</dbReference>
<feature type="domain" description="Glycoside hydrolase family 2 immunoglobulin-like beta-sandwich" evidence="5">
    <location>
        <begin position="183"/>
        <end position="292"/>
    </location>
</feature>